<dbReference type="Gene3D" id="3.40.720.10">
    <property type="entry name" value="Alkaline Phosphatase, subunit A"/>
    <property type="match status" value="1"/>
</dbReference>
<organism evidence="2 3">
    <name type="scientific">Paenibacillus medicaginis</name>
    <dbReference type="NCBI Taxonomy" id="1470560"/>
    <lineage>
        <taxon>Bacteria</taxon>
        <taxon>Bacillati</taxon>
        <taxon>Bacillota</taxon>
        <taxon>Bacilli</taxon>
        <taxon>Bacillales</taxon>
        <taxon>Paenibacillaceae</taxon>
        <taxon>Paenibacillus</taxon>
    </lineage>
</organism>
<evidence type="ECO:0000256" key="1">
    <source>
        <dbReference type="SAM" id="MobiDB-lite"/>
    </source>
</evidence>
<protein>
    <submittedName>
        <fullName evidence="2">Alkaline phosphatase family protein</fullName>
    </submittedName>
</protein>
<reference evidence="2 3" key="1">
    <citation type="submission" date="2024-09" db="EMBL/GenBank/DDBJ databases">
        <title>Paenibacillus zeirhizospherea sp. nov., isolated from surface of the maize (Zea mays) roots in a horticulture field, Hungary.</title>
        <authorList>
            <person name="Marton D."/>
            <person name="Farkas M."/>
            <person name="Bedics A."/>
            <person name="Toth E."/>
            <person name="Tancsics A."/>
            <person name="Boka K."/>
            <person name="Marati G."/>
            <person name="Kriszt B."/>
            <person name="Cserhati M."/>
        </authorList>
    </citation>
    <scope>NUCLEOTIDE SEQUENCE [LARGE SCALE GENOMIC DNA]</scope>
    <source>
        <strain evidence="2 3">JCM 18446</strain>
    </source>
</reference>
<comment type="caution">
    <text evidence="2">The sequence shown here is derived from an EMBL/GenBank/DDBJ whole genome shotgun (WGS) entry which is preliminary data.</text>
</comment>
<dbReference type="Pfam" id="PF01663">
    <property type="entry name" value="Phosphodiest"/>
    <property type="match status" value="1"/>
</dbReference>
<sequence>MLTQNGKSVIYLLIDSLLASAIDRGVAQKKLPALQFLIEHGQYYRDVVTSFPTMSVTIDCSLVTGTYPDQHSVPGLTWYDSDAERVINYGTGPMEVIRQGIPAVLEDAVIRLNRDHLNPDVSTIYEDLARLGFTCGTINGLVYRGPVQHTMTIPFWMRMLTSWPDRVQVAGPNWFSLGGLSNPLNGKIQAPQSIFHRLGLNDTYSVETLKHMIRTDQLPDFLYVYMPSMDKLLHKKGPSVLKGAVEADRQVQDVLEAFGSPEQALQRAVFVISGDSGVSQIRPAQDQPIIQLHKLLEGYNVLHPGYKVDAHTEIVLAVNETMAYVYCLKETLNLRHIAESLSADTRIDFIAWKEEGWITAAGNGQKLRFKAGGTWTDGYQQKWTIEGQMELLDLEPDESAHEIRYGKYPDVLQRIYGSLNSHRGRYLIVGAKPGYELADRSSPTHKGGGAHGSLSLKESLIPLIIAGTDLKPSKLRLVDLKAYLMEVVSSERRTLQVKEWTGLKQSEQATNGNLSTHNANFAWNGQPIPHFESMNEQGSGQDTDAQQSEANGTFMREGTRYGAGPHTIDPRKAQIEAVHYDNGAIAAVRLNNGQVVDIATAIGMAEAELIEDVNTGINREGQKTLRSYPDGNPDNNLSNLPRF</sequence>
<gene>
    <name evidence="2" type="ORF">ACE5LO_18925</name>
</gene>
<dbReference type="Proteomes" id="UP001580430">
    <property type="component" value="Unassembled WGS sequence"/>
</dbReference>
<accession>A0ABV5C7D6</accession>
<proteinExistence type="predicted"/>
<dbReference type="InterPro" id="IPR017850">
    <property type="entry name" value="Alkaline_phosphatase_core_sf"/>
</dbReference>
<name>A0ABV5C7D6_9BACL</name>
<feature type="compositionally biased region" description="Polar residues" evidence="1">
    <location>
        <begin position="633"/>
        <end position="643"/>
    </location>
</feature>
<evidence type="ECO:0000313" key="3">
    <source>
        <dbReference type="Proteomes" id="UP001580430"/>
    </source>
</evidence>
<dbReference type="PANTHER" id="PTHR10151">
    <property type="entry name" value="ECTONUCLEOTIDE PYROPHOSPHATASE/PHOSPHODIESTERASE"/>
    <property type="match status" value="1"/>
</dbReference>
<dbReference type="InterPro" id="IPR002591">
    <property type="entry name" value="Phosphodiest/P_Trfase"/>
</dbReference>
<dbReference type="EMBL" id="JBHIRY010000021">
    <property type="protein sequence ID" value="MFB5762460.1"/>
    <property type="molecule type" value="Genomic_DNA"/>
</dbReference>
<dbReference type="PANTHER" id="PTHR10151:SF120">
    <property type="entry name" value="BIS(5'-ADENOSYL)-TRIPHOSPHATASE"/>
    <property type="match status" value="1"/>
</dbReference>
<dbReference type="RefSeq" id="WP_375521564.1">
    <property type="nucleotide sequence ID" value="NZ_JBHIRY010000021.1"/>
</dbReference>
<dbReference type="Pfam" id="PF13031">
    <property type="entry name" value="DUF3892"/>
    <property type="match status" value="1"/>
</dbReference>
<keyword evidence="3" id="KW-1185">Reference proteome</keyword>
<dbReference type="InterPro" id="IPR024997">
    <property type="entry name" value="DUF3892"/>
</dbReference>
<evidence type="ECO:0000313" key="2">
    <source>
        <dbReference type="EMBL" id="MFB5762460.1"/>
    </source>
</evidence>
<feature type="region of interest" description="Disordered" evidence="1">
    <location>
        <begin position="622"/>
        <end position="643"/>
    </location>
</feature>
<dbReference type="SUPFAM" id="SSF53649">
    <property type="entry name" value="Alkaline phosphatase-like"/>
    <property type="match status" value="1"/>
</dbReference>